<protein>
    <submittedName>
        <fullName evidence="5">Sec23/Sec24 trunk domain-containing protein</fullName>
    </submittedName>
</protein>
<evidence type="ECO:0000259" key="4">
    <source>
        <dbReference type="Pfam" id="PF08033"/>
    </source>
</evidence>
<dbReference type="PANTHER" id="PTHR13803:SF4">
    <property type="entry name" value="SECRETORY 24CD, ISOFORM C"/>
    <property type="match status" value="1"/>
</dbReference>
<organism evidence="5 6">
    <name type="scientific">Blyttiomyces helicus</name>
    <dbReference type="NCBI Taxonomy" id="388810"/>
    <lineage>
        <taxon>Eukaryota</taxon>
        <taxon>Fungi</taxon>
        <taxon>Fungi incertae sedis</taxon>
        <taxon>Chytridiomycota</taxon>
        <taxon>Chytridiomycota incertae sedis</taxon>
        <taxon>Chytridiomycetes</taxon>
        <taxon>Chytridiomycetes incertae sedis</taxon>
        <taxon>Blyttiomyces</taxon>
    </lineage>
</organism>
<dbReference type="InterPro" id="IPR036465">
    <property type="entry name" value="vWFA_dom_sf"/>
</dbReference>
<dbReference type="PANTHER" id="PTHR13803">
    <property type="entry name" value="SEC24-RELATED PROTEIN"/>
    <property type="match status" value="1"/>
</dbReference>
<dbReference type="InterPro" id="IPR006895">
    <property type="entry name" value="Znf_Sec23_Sec24"/>
</dbReference>
<dbReference type="Gene3D" id="3.40.50.410">
    <property type="entry name" value="von Willebrand factor, type A domain"/>
    <property type="match status" value="1"/>
</dbReference>
<dbReference type="Pfam" id="PF04810">
    <property type="entry name" value="zf-Sec23_Sec24"/>
    <property type="match status" value="1"/>
</dbReference>
<dbReference type="GO" id="GO:0006886">
    <property type="term" value="P:intracellular protein transport"/>
    <property type="evidence" value="ECO:0007669"/>
    <property type="project" value="InterPro"/>
</dbReference>
<keyword evidence="6" id="KW-1185">Reference proteome</keyword>
<accession>A0A4P9VUF2</accession>
<name>A0A4P9VUF2_9FUNG</name>
<reference evidence="6" key="1">
    <citation type="journal article" date="2018" name="Nat. Microbiol.">
        <title>Leveraging single-cell genomics to expand the fungal tree of life.</title>
        <authorList>
            <person name="Ahrendt S.R."/>
            <person name="Quandt C.A."/>
            <person name="Ciobanu D."/>
            <person name="Clum A."/>
            <person name="Salamov A."/>
            <person name="Andreopoulos B."/>
            <person name="Cheng J.F."/>
            <person name="Woyke T."/>
            <person name="Pelin A."/>
            <person name="Henrissat B."/>
            <person name="Reynolds N.K."/>
            <person name="Benny G.L."/>
            <person name="Smith M.E."/>
            <person name="James T.Y."/>
            <person name="Grigoriev I.V."/>
        </authorList>
    </citation>
    <scope>NUCLEOTIDE SEQUENCE [LARGE SCALE GENOMIC DNA]</scope>
</reference>
<dbReference type="SUPFAM" id="SSF81995">
    <property type="entry name" value="beta-sandwich domain of Sec23/24"/>
    <property type="match status" value="1"/>
</dbReference>
<evidence type="ECO:0000313" key="6">
    <source>
        <dbReference type="Proteomes" id="UP000269721"/>
    </source>
</evidence>
<comment type="similarity">
    <text evidence="1">Belongs to the SEC23/SEC24 family. SEC24 subfamily.</text>
</comment>
<feature type="domain" description="Zinc finger Sec23/Sec24-type" evidence="2">
    <location>
        <begin position="12"/>
        <end position="50"/>
    </location>
</feature>
<dbReference type="InterPro" id="IPR012990">
    <property type="entry name" value="Beta-sandwich_Sec23_24"/>
</dbReference>
<dbReference type="InterPro" id="IPR050550">
    <property type="entry name" value="SEC23_SEC24_subfamily"/>
</dbReference>
<dbReference type="GO" id="GO:0070971">
    <property type="term" value="C:endoplasmic reticulum exit site"/>
    <property type="evidence" value="ECO:0007669"/>
    <property type="project" value="TreeGrafter"/>
</dbReference>
<sequence length="447" mass="49342">PIDVVDLGEAGPIRCNRCKAYINPFFIFFDGGRKFKCNLCAFDNEVPSNYFVNLDMNGRRIDADSRPELKKGTVEFVASKEYSNRPAKPASYIFAIDVTWNSLQSGMLARCVQAIKELLYSGEKGLPVGARVGIMTYDKSVHFYNLKSTLEQPQMLVVADVEETFVPLSAGLLVDPYESKVVIENLLDSLPTIFEATRISESVLGASALAAYSALKDHGGKLIIFQTSLPTVGPGALKNREDIKLLGTDKERNLYEPQEYFWKKLGQDCCTAGISVDLFLFPNAYIDIATIGALSSLTGGETFNYTSFDGQRDGLKFSEDLKTLLRRTFGYEALLRIRVSNGLKVSDYFGNFYMKNATDIELAGLDSLKSIGVALHHDGKLDEKMESGIQAALLYTTASGARRIRVHNISFSNTSLLGDVFRLADMDTTVNYLAKAGKCLNLAWDDG</sequence>
<dbReference type="GO" id="GO:0000149">
    <property type="term" value="F:SNARE binding"/>
    <property type="evidence" value="ECO:0007669"/>
    <property type="project" value="TreeGrafter"/>
</dbReference>
<dbReference type="Pfam" id="PF04811">
    <property type="entry name" value="Sec23_trunk"/>
    <property type="match status" value="1"/>
</dbReference>
<dbReference type="Pfam" id="PF08033">
    <property type="entry name" value="Sec23_BS"/>
    <property type="match status" value="1"/>
</dbReference>
<dbReference type="OrthoDB" id="49016at2759"/>
<dbReference type="Gene3D" id="2.30.30.380">
    <property type="entry name" value="Zn-finger domain of Sec23/24"/>
    <property type="match status" value="1"/>
</dbReference>
<dbReference type="AlphaFoldDB" id="A0A4P9VUF2"/>
<feature type="non-terminal residue" evidence="5">
    <location>
        <position position="1"/>
    </location>
</feature>
<dbReference type="SUPFAM" id="SSF53300">
    <property type="entry name" value="vWA-like"/>
    <property type="match status" value="1"/>
</dbReference>
<gene>
    <name evidence="5" type="ORF">BDK51DRAFT_20636</name>
</gene>
<dbReference type="InterPro" id="IPR036174">
    <property type="entry name" value="Znf_Sec23_Sec24_sf"/>
</dbReference>
<proteinExistence type="inferred from homology"/>
<evidence type="ECO:0000313" key="5">
    <source>
        <dbReference type="EMBL" id="RKO83219.1"/>
    </source>
</evidence>
<feature type="domain" description="Sec23/Sec24 trunk" evidence="3">
    <location>
        <begin position="88"/>
        <end position="324"/>
    </location>
</feature>
<dbReference type="InterPro" id="IPR006896">
    <property type="entry name" value="Sec23/24_trunk_dom"/>
</dbReference>
<dbReference type="Gene3D" id="1.20.120.730">
    <property type="entry name" value="Sec23/Sec24 helical domain"/>
    <property type="match status" value="1"/>
</dbReference>
<dbReference type="EMBL" id="ML001504">
    <property type="protein sequence ID" value="RKO83219.1"/>
    <property type="molecule type" value="Genomic_DNA"/>
</dbReference>
<evidence type="ECO:0000259" key="2">
    <source>
        <dbReference type="Pfam" id="PF04810"/>
    </source>
</evidence>
<dbReference type="GO" id="GO:0090110">
    <property type="term" value="P:COPII-coated vesicle cargo loading"/>
    <property type="evidence" value="ECO:0007669"/>
    <property type="project" value="TreeGrafter"/>
</dbReference>
<dbReference type="GO" id="GO:0008270">
    <property type="term" value="F:zinc ion binding"/>
    <property type="evidence" value="ECO:0007669"/>
    <property type="project" value="InterPro"/>
</dbReference>
<evidence type="ECO:0000259" key="3">
    <source>
        <dbReference type="Pfam" id="PF04811"/>
    </source>
</evidence>
<dbReference type="GO" id="GO:0030127">
    <property type="term" value="C:COPII vesicle coat"/>
    <property type="evidence" value="ECO:0007669"/>
    <property type="project" value="InterPro"/>
</dbReference>
<evidence type="ECO:0000256" key="1">
    <source>
        <dbReference type="ARBA" id="ARBA00008334"/>
    </source>
</evidence>
<feature type="domain" description="Sec23/Sec24 beta-sandwich" evidence="4">
    <location>
        <begin position="330"/>
        <end position="411"/>
    </location>
</feature>
<dbReference type="Proteomes" id="UP000269721">
    <property type="component" value="Unassembled WGS sequence"/>
</dbReference>
<dbReference type="SUPFAM" id="SSF82919">
    <property type="entry name" value="Zn-finger domain of Sec23/24"/>
    <property type="match status" value="1"/>
</dbReference>